<dbReference type="PANTHER" id="PTHR46696">
    <property type="entry name" value="P450, PUTATIVE (EUROFUNG)-RELATED"/>
    <property type="match status" value="1"/>
</dbReference>
<dbReference type="KEGG" id="svi:Svir_17810"/>
<dbReference type="GO" id="GO:0004497">
    <property type="term" value="F:monooxygenase activity"/>
    <property type="evidence" value="ECO:0007669"/>
    <property type="project" value="UniProtKB-KW"/>
</dbReference>
<dbReference type="HOGENOM" id="CLU_033716_0_0_11"/>
<keyword evidence="2 7" id="KW-0349">Heme</keyword>
<dbReference type="SUPFAM" id="SSF48264">
    <property type="entry name" value="Cytochrome P450"/>
    <property type="match status" value="1"/>
</dbReference>
<proteinExistence type="inferred from homology"/>
<dbReference type="PROSITE" id="PS00086">
    <property type="entry name" value="CYTOCHROME_P450"/>
    <property type="match status" value="1"/>
</dbReference>
<evidence type="ECO:0000313" key="9">
    <source>
        <dbReference type="Proteomes" id="UP000000841"/>
    </source>
</evidence>
<reference evidence="8 9" key="1">
    <citation type="journal article" date="2009" name="Stand. Genomic Sci.">
        <title>Complete genome sequence of Saccharomonospora viridis type strain (P101).</title>
        <authorList>
            <person name="Pati A."/>
            <person name="Sikorski J."/>
            <person name="Nolan M."/>
            <person name="Lapidus A."/>
            <person name="Copeland A."/>
            <person name="Glavina Del Rio T."/>
            <person name="Lucas S."/>
            <person name="Chen F."/>
            <person name="Tice H."/>
            <person name="Pitluck S."/>
            <person name="Cheng J.F."/>
            <person name="Chertkov O."/>
            <person name="Brettin T."/>
            <person name="Han C."/>
            <person name="Detter J.C."/>
            <person name="Kuske C."/>
            <person name="Bruce D."/>
            <person name="Goodwin L."/>
            <person name="Chain P."/>
            <person name="D'haeseleer P."/>
            <person name="Chen A."/>
            <person name="Palaniappan K."/>
            <person name="Ivanova N."/>
            <person name="Mavromatis K."/>
            <person name="Mikhailova N."/>
            <person name="Rohde M."/>
            <person name="Tindall B.J."/>
            <person name="Goker M."/>
            <person name="Bristow J."/>
            <person name="Eisen J.A."/>
            <person name="Markowitz V."/>
            <person name="Hugenholtz P."/>
            <person name="Kyrpides N.C."/>
            <person name="Klenk H.P."/>
        </authorList>
    </citation>
    <scope>NUCLEOTIDE SEQUENCE [LARGE SCALE GENOMIC DNA]</scope>
    <source>
        <strain evidence="9">ATCC 15386 / DSM 43017 / JCM 3036 / NBRC 12207 / P101</strain>
    </source>
</reference>
<dbReference type="Proteomes" id="UP000000841">
    <property type="component" value="Chromosome"/>
</dbReference>
<dbReference type="eggNOG" id="COG2124">
    <property type="taxonomic scope" value="Bacteria"/>
</dbReference>
<evidence type="ECO:0000256" key="3">
    <source>
        <dbReference type="ARBA" id="ARBA00022723"/>
    </source>
</evidence>
<evidence type="ECO:0000256" key="6">
    <source>
        <dbReference type="ARBA" id="ARBA00023033"/>
    </source>
</evidence>
<keyword evidence="3 7" id="KW-0479">Metal-binding</keyword>
<dbReference type="CDD" id="cd11078">
    <property type="entry name" value="CYP130-like"/>
    <property type="match status" value="1"/>
</dbReference>
<dbReference type="FunFam" id="1.10.630.10:FF:000018">
    <property type="entry name" value="Cytochrome P450 monooxygenase"/>
    <property type="match status" value="1"/>
</dbReference>
<dbReference type="InterPro" id="IPR036396">
    <property type="entry name" value="Cyt_P450_sf"/>
</dbReference>
<dbReference type="Pfam" id="PF00067">
    <property type="entry name" value="p450"/>
    <property type="match status" value="1"/>
</dbReference>
<name>C7MTS3_SACVD</name>
<comment type="similarity">
    <text evidence="1 7">Belongs to the cytochrome P450 family.</text>
</comment>
<dbReference type="PANTHER" id="PTHR46696:SF1">
    <property type="entry name" value="CYTOCHROME P450 YJIB-RELATED"/>
    <property type="match status" value="1"/>
</dbReference>
<evidence type="ECO:0000256" key="7">
    <source>
        <dbReference type="RuleBase" id="RU000461"/>
    </source>
</evidence>
<sequence length="423" mass="47696">MTTMEYERVFSLDDEALKCPYEHFKRARSECPVSRSEVAQVWVISDHEHVTAVLKDAVTFSTKQMLGPQVAEEWQRMIDLAAATPEGKEKLGPEYGTSPRKVLLFADPPEHTRHRKLIMSALSSAAIRSWEGRIRETAQLFVDRLAEQPRVNFVEDFANAYTMTVIADILGLPREQVPQMLKWAAGFNSMVGNPNLTQEEVDALVDVRLGFDLYFDEQVQQRRKEPTGDLISRVIELNDAAEEKLARDDLLQLFQLVMVGGSDTSSTALAKMIEYLAENPEQWTELRNDASRIPLFMEEMLRTESPVQGMFRYVTKDVELGGQSLKQGDYVWVSLGAANRDPKVFDDPDTKNLDRKGTPAKYVSFGGGPHTCPGTALIRLGLRIVLEMLTARFTGVRFTGEKPASKKSFLFFGPAELHVEFLN</sequence>
<organism evidence="8 9">
    <name type="scientific">Saccharomonospora viridis (strain ATCC 15386 / DSM 43017 / JCM 3036 / CCUG 5913 / NBRC 12207 / NCIMB 9602 / P101)</name>
    <name type="common">Thermoactinomyces viridis</name>
    <dbReference type="NCBI Taxonomy" id="471857"/>
    <lineage>
        <taxon>Bacteria</taxon>
        <taxon>Bacillati</taxon>
        <taxon>Actinomycetota</taxon>
        <taxon>Actinomycetes</taxon>
        <taxon>Pseudonocardiales</taxon>
        <taxon>Pseudonocardiaceae</taxon>
        <taxon>Saccharomonospora</taxon>
    </lineage>
</organism>
<gene>
    <name evidence="8" type="ordered locus">Svir_17810</name>
</gene>
<keyword evidence="4 7" id="KW-0560">Oxidoreductase</keyword>
<evidence type="ECO:0000256" key="1">
    <source>
        <dbReference type="ARBA" id="ARBA00010617"/>
    </source>
</evidence>
<dbReference type="EMBL" id="CP001683">
    <property type="protein sequence ID" value="ACU96806.1"/>
    <property type="molecule type" value="Genomic_DNA"/>
</dbReference>
<dbReference type="AlphaFoldDB" id="C7MTS3"/>
<evidence type="ECO:0000256" key="5">
    <source>
        <dbReference type="ARBA" id="ARBA00023004"/>
    </source>
</evidence>
<dbReference type="Gene3D" id="1.10.630.10">
    <property type="entry name" value="Cytochrome P450"/>
    <property type="match status" value="1"/>
</dbReference>
<protein>
    <submittedName>
        <fullName evidence="8">Cytochrome P450</fullName>
    </submittedName>
</protein>
<dbReference type="InterPro" id="IPR017972">
    <property type="entry name" value="Cyt_P450_CS"/>
</dbReference>
<dbReference type="GO" id="GO:0005506">
    <property type="term" value="F:iron ion binding"/>
    <property type="evidence" value="ECO:0007669"/>
    <property type="project" value="InterPro"/>
</dbReference>
<dbReference type="InterPro" id="IPR001128">
    <property type="entry name" value="Cyt_P450"/>
</dbReference>
<keyword evidence="9" id="KW-1185">Reference proteome</keyword>
<evidence type="ECO:0000256" key="4">
    <source>
        <dbReference type="ARBA" id="ARBA00023002"/>
    </source>
</evidence>
<evidence type="ECO:0000256" key="2">
    <source>
        <dbReference type="ARBA" id="ARBA00022617"/>
    </source>
</evidence>
<evidence type="ECO:0000313" key="8">
    <source>
        <dbReference type="EMBL" id="ACU96806.1"/>
    </source>
</evidence>
<dbReference type="STRING" id="471857.Svir_17810"/>
<dbReference type="GO" id="GO:0016705">
    <property type="term" value="F:oxidoreductase activity, acting on paired donors, with incorporation or reduction of molecular oxygen"/>
    <property type="evidence" value="ECO:0007669"/>
    <property type="project" value="InterPro"/>
</dbReference>
<keyword evidence="5 7" id="KW-0408">Iron</keyword>
<keyword evidence="6 7" id="KW-0503">Monooxygenase</keyword>
<dbReference type="PRINTS" id="PR00359">
    <property type="entry name" value="BP450"/>
</dbReference>
<dbReference type="InterPro" id="IPR002397">
    <property type="entry name" value="Cyt_P450_B"/>
</dbReference>
<accession>C7MTS3</accession>
<dbReference type="GO" id="GO:0020037">
    <property type="term" value="F:heme binding"/>
    <property type="evidence" value="ECO:0007669"/>
    <property type="project" value="InterPro"/>
</dbReference>